<protein>
    <recommendedName>
        <fullName evidence="12">Protein disulfide-isomerase</fullName>
        <ecNumber evidence="12">5.3.4.1</ecNumber>
    </recommendedName>
</protein>
<evidence type="ECO:0000256" key="7">
    <source>
        <dbReference type="ARBA" id="ARBA00023157"/>
    </source>
</evidence>
<dbReference type="FunFam" id="3.40.30.10:FF:000017">
    <property type="entry name" value="Protein disulfide-isomerase A4"/>
    <property type="match status" value="1"/>
</dbReference>
<feature type="signal peptide" evidence="12">
    <location>
        <begin position="1"/>
        <end position="27"/>
    </location>
</feature>
<evidence type="ECO:0000259" key="14">
    <source>
        <dbReference type="PROSITE" id="PS51352"/>
    </source>
</evidence>
<evidence type="ECO:0000256" key="1">
    <source>
        <dbReference type="ARBA" id="ARBA00001182"/>
    </source>
</evidence>
<feature type="chain" id="PRO_5005110625" description="Protein disulfide-isomerase" evidence="12">
    <location>
        <begin position="28"/>
        <end position="511"/>
    </location>
</feature>
<organism evidence="15">
    <name type="scientific">Arion vulgaris</name>
    <dbReference type="NCBI Taxonomy" id="1028688"/>
    <lineage>
        <taxon>Eukaryota</taxon>
        <taxon>Metazoa</taxon>
        <taxon>Spiralia</taxon>
        <taxon>Lophotrochozoa</taxon>
        <taxon>Mollusca</taxon>
        <taxon>Gastropoda</taxon>
        <taxon>Heterobranchia</taxon>
        <taxon>Euthyneura</taxon>
        <taxon>Panpulmonata</taxon>
        <taxon>Eupulmonata</taxon>
        <taxon>Stylommatophora</taxon>
        <taxon>Helicina</taxon>
        <taxon>Arionoidea</taxon>
        <taxon>Arionidae</taxon>
        <taxon>Arion</taxon>
    </lineage>
</organism>
<evidence type="ECO:0000256" key="6">
    <source>
        <dbReference type="ARBA" id="ARBA00022824"/>
    </source>
</evidence>
<keyword evidence="4 12" id="KW-0732">Signal</keyword>
<dbReference type="InterPro" id="IPR005792">
    <property type="entry name" value="Prot_disulphide_isomerase"/>
</dbReference>
<evidence type="ECO:0000256" key="4">
    <source>
        <dbReference type="ARBA" id="ARBA00022729"/>
    </source>
</evidence>
<dbReference type="CDD" id="cd02995">
    <property type="entry name" value="PDI_a_PDI_a'_C"/>
    <property type="match status" value="1"/>
</dbReference>
<dbReference type="FunFam" id="3.40.30.10:FF:000054">
    <property type="entry name" value="Disulfide-isomerase A3"/>
    <property type="match status" value="1"/>
</dbReference>
<feature type="region of interest" description="Disordered" evidence="13">
    <location>
        <begin position="488"/>
        <end position="511"/>
    </location>
</feature>
<dbReference type="NCBIfam" id="TIGR01126">
    <property type="entry name" value="pdi_dom"/>
    <property type="match status" value="2"/>
</dbReference>
<dbReference type="InterPro" id="IPR036249">
    <property type="entry name" value="Thioredoxin-like_sf"/>
</dbReference>
<dbReference type="GO" id="GO:0003756">
    <property type="term" value="F:protein disulfide isomerase activity"/>
    <property type="evidence" value="ECO:0007669"/>
    <property type="project" value="UniProtKB-EC"/>
</dbReference>
<feature type="disulfide bond" description="Redox-active" evidence="10">
    <location>
        <begin position="58"/>
        <end position="61"/>
    </location>
</feature>
<proteinExistence type="inferred from homology"/>
<keyword evidence="7 10" id="KW-1015">Disulfide bond</keyword>
<feature type="non-terminal residue" evidence="15">
    <location>
        <position position="1"/>
    </location>
</feature>
<evidence type="ECO:0000256" key="8">
    <source>
        <dbReference type="ARBA" id="ARBA00023235"/>
    </source>
</evidence>
<keyword evidence="6" id="KW-0256">Endoplasmic reticulum</keyword>
<evidence type="ECO:0000256" key="9">
    <source>
        <dbReference type="ARBA" id="ARBA00023284"/>
    </source>
</evidence>
<dbReference type="GO" id="GO:0005788">
    <property type="term" value="C:endoplasmic reticulum lumen"/>
    <property type="evidence" value="ECO:0007669"/>
    <property type="project" value="UniProtKB-SubCell"/>
</dbReference>
<feature type="domain" description="Thioredoxin" evidence="14">
    <location>
        <begin position="1"/>
        <end position="155"/>
    </location>
</feature>
<evidence type="ECO:0000256" key="2">
    <source>
        <dbReference type="ARBA" id="ARBA00004319"/>
    </source>
</evidence>
<dbReference type="PANTHER" id="PTHR18929">
    <property type="entry name" value="PROTEIN DISULFIDE ISOMERASE"/>
    <property type="match status" value="1"/>
</dbReference>
<feature type="domain" description="Thioredoxin" evidence="14">
    <location>
        <begin position="354"/>
        <end position="483"/>
    </location>
</feature>
<keyword evidence="8 12" id="KW-0413">Isomerase</keyword>
<dbReference type="InterPro" id="IPR005788">
    <property type="entry name" value="PDI_thioredoxin-like_dom"/>
</dbReference>
<evidence type="ECO:0000256" key="12">
    <source>
        <dbReference type="RuleBase" id="RU361130"/>
    </source>
</evidence>
<feature type="disulfide bond" description="Redox-active" evidence="10">
    <location>
        <begin position="404"/>
        <end position="407"/>
    </location>
</feature>
<evidence type="ECO:0000313" key="15">
    <source>
        <dbReference type="EMBL" id="CEK84478.1"/>
    </source>
</evidence>
<dbReference type="Pfam" id="PF13848">
    <property type="entry name" value="Thioredoxin_6"/>
    <property type="match status" value="1"/>
</dbReference>
<dbReference type="GO" id="GO:0009986">
    <property type="term" value="C:cell surface"/>
    <property type="evidence" value="ECO:0007669"/>
    <property type="project" value="UniProtKB-ARBA"/>
</dbReference>
<dbReference type="SUPFAM" id="SSF52833">
    <property type="entry name" value="Thioredoxin-like"/>
    <property type="match status" value="3"/>
</dbReference>
<gene>
    <name evidence="15" type="primary">ORF142815</name>
</gene>
<keyword evidence="9 10" id="KW-0676">Redox-active center</keyword>
<comment type="subcellular location">
    <subcellularLocation>
        <location evidence="2">Endoplasmic reticulum lumen</location>
    </subcellularLocation>
</comment>
<accession>A0A0B7AUJ0</accession>
<sequence length="511" mass="58420">RSSPPVSFNNMELKIFILLITVCSTLAVSDVLVFTDSNFQVEVSRYQVVLVEFYAPWCGHCKQLAPEYERAASILKKLDQPVPLAKVDCTVETTVCSKYGVSGYPTLKIFKNGEFSKDYDQERETDAIVKTMSREVGPISRSLETVEDALNFLSKDSVGIIGFFNTDNSIEQKTLLKVADQLTHIRFAHTSSEEVKKELQQEEPGIVLYRPKVLQNQFEENTVRTTETGSVKLKLFLESEALGLCSERNQINAEYFGKPVIVAYFNVDYIKNAKGTNYWRNRIMKVGKKLRDEGHKVYFGISNVDEMSRELDECSIEDRGGEKPVVCAWDSKNKKYRMDAVFSSESFEQFVRDYLAGQVTPIIKSDPVPVTNDQPVKIVVADNFNDIVNDEEKDVLIEFYAPWCGHCKSLAPKYDELARKLKREKNIVIAKMDATSNDVPSPYEVSGFPTIYFAPKGRKDTPKRYDNEREVDDFIKYLARESTEVLKGYDREGNKRPRIKKEKIEDKKTEL</sequence>
<evidence type="ECO:0000256" key="13">
    <source>
        <dbReference type="SAM" id="MobiDB-lite"/>
    </source>
</evidence>
<reference evidence="15" key="1">
    <citation type="submission" date="2014-12" db="EMBL/GenBank/DDBJ databases">
        <title>Insight into the proteome of Arion vulgaris.</title>
        <authorList>
            <person name="Aradska J."/>
            <person name="Bulat T."/>
            <person name="Smidak R."/>
            <person name="Sarate P."/>
            <person name="Gangsoo J."/>
            <person name="Sialana F."/>
            <person name="Bilban M."/>
            <person name="Lubec G."/>
        </authorList>
    </citation>
    <scope>NUCLEOTIDE SEQUENCE</scope>
    <source>
        <tissue evidence="15">Skin</tissue>
    </source>
</reference>
<dbReference type="InterPro" id="IPR013766">
    <property type="entry name" value="Thioredoxin_domain"/>
</dbReference>
<dbReference type="GO" id="GO:0034976">
    <property type="term" value="P:response to endoplasmic reticulum stress"/>
    <property type="evidence" value="ECO:0007669"/>
    <property type="project" value="TreeGrafter"/>
</dbReference>
<dbReference type="PRINTS" id="PR00421">
    <property type="entry name" value="THIOREDOXIN"/>
</dbReference>
<dbReference type="NCBIfam" id="TIGR01130">
    <property type="entry name" value="ER_PDI_fam"/>
    <property type="match status" value="1"/>
</dbReference>
<dbReference type="FunFam" id="3.40.30.10:FF:000077">
    <property type="entry name" value="Protein disulfide-isomerase"/>
    <property type="match status" value="1"/>
</dbReference>
<evidence type="ECO:0000256" key="10">
    <source>
        <dbReference type="PIRSR" id="PIRSR605792-51"/>
    </source>
</evidence>
<comment type="similarity">
    <text evidence="3 11">Belongs to the protein disulfide isomerase family.</text>
</comment>
<keyword evidence="5" id="KW-0677">Repeat</keyword>
<evidence type="ECO:0000256" key="11">
    <source>
        <dbReference type="RuleBase" id="RU004208"/>
    </source>
</evidence>
<dbReference type="EC" id="5.3.4.1" evidence="12"/>
<dbReference type="GO" id="GO:0006457">
    <property type="term" value="P:protein folding"/>
    <property type="evidence" value="ECO:0007669"/>
    <property type="project" value="TreeGrafter"/>
</dbReference>
<dbReference type="EMBL" id="HACG01037613">
    <property type="protein sequence ID" value="CEK84478.1"/>
    <property type="molecule type" value="Transcribed_RNA"/>
</dbReference>
<dbReference type="AlphaFoldDB" id="A0A0B7AUJ0"/>
<dbReference type="PROSITE" id="PS00194">
    <property type="entry name" value="THIOREDOXIN_1"/>
    <property type="match status" value="2"/>
</dbReference>
<dbReference type="PROSITE" id="PS51352">
    <property type="entry name" value="THIOREDOXIN_2"/>
    <property type="match status" value="2"/>
</dbReference>
<comment type="catalytic activity">
    <reaction evidence="1 12">
        <text>Catalyzes the rearrangement of -S-S- bonds in proteins.</text>
        <dbReference type="EC" id="5.3.4.1"/>
    </reaction>
</comment>
<evidence type="ECO:0000256" key="3">
    <source>
        <dbReference type="ARBA" id="ARBA00006347"/>
    </source>
</evidence>
<dbReference type="CDD" id="cd02961">
    <property type="entry name" value="PDI_a_family"/>
    <property type="match status" value="1"/>
</dbReference>
<evidence type="ECO:0000256" key="5">
    <source>
        <dbReference type="ARBA" id="ARBA00022737"/>
    </source>
</evidence>
<feature type="compositionally biased region" description="Basic and acidic residues" evidence="13">
    <location>
        <begin position="502"/>
        <end position="511"/>
    </location>
</feature>
<dbReference type="FunFam" id="3.40.30.10:FF:000045">
    <property type="entry name" value="Disulfide-isomerase A3"/>
    <property type="match status" value="1"/>
</dbReference>
<dbReference type="PANTHER" id="PTHR18929:SF132">
    <property type="entry name" value="PROTEIN DISULFIDE-ISOMERASE A3"/>
    <property type="match status" value="1"/>
</dbReference>
<dbReference type="Gene3D" id="3.40.30.10">
    <property type="entry name" value="Glutaredoxin"/>
    <property type="match status" value="4"/>
</dbReference>
<name>A0A0B7AUJ0_9EUPU</name>
<dbReference type="Pfam" id="PF00085">
    <property type="entry name" value="Thioredoxin"/>
    <property type="match status" value="2"/>
</dbReference>
<dbReference type="InterPro" id="IPR017937">
    <property type="entry name" value="Thioredoxin_CS"/>
</dbReference>